<accession>A0A9E7EUP6</accession>
<dbReference type="OrthoDB" id="1552at2759"/>
<proteinExistence type="predicted"/>
<name>A0A9E7EUP6_9LILI</name>
<dbReference type="EMBL" id="CP097503">
    <property type="protein sequence ID" value="URD83753.1"/>
    <property type="molecule type" value="Genomic_DNA"/>
</dbReference>
<organism evidence="1 2">
    <name type="scientific">Musa troglodytarum</name>
    <name type="common">fe'i banana</name>
    <dbReference type="NCBI Taxonomy" id="320322"/>
    <lineage>
        <taxon>Eukaryota</taxon>
        <taxon>Viridiplantae</taxon>
        <taxon>Streptophyta</taxon>
        <taxon>Embryophyta</taxon>
        <taxon>Tracheophyta</taxon>
        <taxon>Spermatophyta</taxon>
        <taxon>Magnoliopsida</taxon>
        <taxon>Liliopsida</taxon>
        <taxon>Zingiberales</taxon>
        <taxon>Musaceae</taxon>
        <taxon>Musa</taxon>
    </lineage>
</organism>
<evidence type="ECO:0000313" key="2">
    <source>
        <dbReference type="Proteomes" id="UP001055439"/>
    </source>
</evidence>
<dbReference type="AlphaFoldDB" id="A0A9E7EUP6"/>
<gene>
    <name evidence="1" type="ORF">MUK42_19316</name>
</gene>
<evidence type="ECO:0000313" key="1">
    <source>
        <dbReference type="EMBL" id="URD83753.1"/>
    </source>
</evidence>
<sequence>MKKDFSLFHFTRTRSLFSTGMSENLLMNGNLHDRLRDPQRASVPSLVASTHRTSLTRATASFWPLLTMSSATCSKTVNGVNECSETQLQTQTMTSTKYFCVNTDQPHLCKRERERERERLKDQHWMERLELNHWSLVFFVRGFHLSLGIKTVVQPAHTTNKSHGGCCHS</sequence>
<dbReference type="Proteomes" id="UP001055439">
    <property type="component" value="Chromosome 10"/>
</dbReference>
<keyword evidence="2" id="KW-1185">Reference proteome</keyword>
<reference evidence="1" key="1">
    <citation type="submission" date="2022-05" db="EMBL/GenBank/DDBJ databases">
        <title>The Musa troglodytarum L. genome provides insights into the mechanism of non-climacteric behaviour and enrichment of carotenoids.</title>
        <authorList>
            <person name="Wang J."/>
        </authorList>
    </citation>
    <scope>NUCLEOTIDE SEQUENCE</scope>
    <source>
        <tissue evidence="1">Leaf</tissue>
    </source>
</reference>
<protein>
    <submittedName>
        <fullName evidence="1">CoA-ligase</fullName>
    </submittedName>
</protein>